<protein>
    <submittedName>
        <fullName evidence="2">Uncharacterized protein</fullName>
    </submittedName>
</protein>
<dbReference type="Proteomes" id="UP000828390">
    <property type="component" value="Unassembled WGS sequence"/>
</dbReference>
<proteinExistence type="predicted"/>
<comment type="caution">
    <text evidence="2">The sequence shown here is derived from an EMBL/GenBank/DDBJ whole genome shotgun (WGS) entry which is preliminary data.</text>
</comment>
<dbReference type="EMBL" id="JAIWYP010000003">
    <property type="protein sequence ID" value="KAH3845497.1"/>
    <property type="molecule type" value="Genomic_DNA"/>
</dbReference>
<feature type="region of interest" description="Disordered" evidence="1">
    <location>
        <begin position="55"/>
        <end position="74"/>
    </location>
</feature>
<keyword evidence="3" id="KW-1185">Reference proteome</keyword>
<organism evidence="2 3">
    <name type="scientific">Dreissena polymorpha</name>
    <name type="common">Zebra mussel</name>
    <name type="synonym">Mytilus polymorpha</name>
    <dbReference type="NCBI Taxonomy" id="45954"/>
    <lineage>
        <taxon>Eukaryota</taxon>
        <taxon>Metazoa</taxon>
        <taxon>Spiralia</taxon>
        <taxon>Lophotrochozoa</taxon>
        <taxon>Mollusca</taxon>
        <taxon>Bivalvia</taxon>
        <taxon>Autobranchia</taxon>
        <taxon>Heteroconchia</taxon>
        <taxon>Euheterodonta</taxon>
        <taxon>Imparidentia</taxon>
        <taxon>Neoheterodontei</taxon>
        <taxon>Myida</taxon>
        <taxon>Dreissenoidea</taxon>
        <taxon>Dreissenidae</taxon>
        <taxon>Dreissena</taxon>
    </lineage>
</organism>
<accession>A0A9D4KSY8</accession>
<evidence type="ECO:0000313" key="3">
    <source>
        <dbReference type="Proteomes" id="UP000828390"/>
    </source>
</evidence>
<dbReference type="AlphaFoldDB" id="A0A9D4KSY8"/>
<evidence type="ECO:0000313" key="2">
    <source>
        <dbReference type="EMBL" id="KAH3845497.1"/>
    </source>
</evidence>
<evidence type="ECO:0000256" key="1">
    <source>
        <dbReference type="SAM" id="MobiDB-lite"/>
    </source>
</evidence>
<gene>
    <name evidence="2" type="ORF">DPMN_087778</name>
</gene>
<sequence>MPNNPTVVSSVPVQSTLPVVGNLKAASNLPILGNTIAPNNPTVALHNSIPVQISYPAPSNPPTQSGKALLQPLH</sequence>
<reference evidence="2" key="1">
    <citation type="journal article" date="2019" name="bioRxiv">
        <title>The Genome of the Zebra Mussel, Dreissena polymorpha: A Resource for Invasive Species Research.</title>
        <authorList>
            <person name="McCartney M.A."/>
            <person name="Auch B."/>
            <person name="Kono T."/>
            <person name="Mallez S."/>
            <person name="Zhang Y."/>
            <person name="Obille A."/>
            <person name="Becker A."/>
            <person name="Abrahante J.E."/>
            <person name="Garbe J."/>
            <person name="Badalamenti J.P."/>
            <person name="Herman A."/>
            <person name="Mangelson H."/>
            <person name="Liachko I."/>
            <person name="Sullivan S."/>
            <person name="Sone E.D."/>
            <person name="Koren S."/>
            <person name="Silverstein K.A.T."/>
            <person name="Beckman K.B."/>
            <person name="Gohl D.M."/>
        </authorList>
    </citation>
    <scope>NUCLEOTIDE SEQUENCE</scope>
    <source>
        <strain evidence="2">Duluth1</strain>
        <tissue evidence="2">Whole animal</tissue>
    </source>
</reference>
<reference evidence="2" key="2">
    <citation type="submission" date="2020-11" db="EMBL/GenBank/DDBJ databases">
        <authorList>
            <person name="McCartney M.A."/>
            <person name="Auch B."/>
            <person name="Kono T."/>
            <person name="Mallez S."/>
            <person name="Becker A."/>
            <person name="Gohl D.M."/>
            <person name="Silverstein K.A.T."/>
            <person name="Koren S."/>
            <person name="Bechman K.B."/>
            <person name="Herman A."/>
            <person name="Abrahante J.E."/>
            <person name="Garbe J."/>
        </authorList>
    </citation>
    <scope>NUCLEOTIDE SEQUENCE</scope>
    <source>
        <strain evidence="2">Duluth1</strain>
        <tissue evidence="2">Whole animal</tissue>
    </source>
</reference>
<name>A0A9D4KSY8_DREPO</name>